<keyword evidence="2" id="KW-1185">Reference proteome</keyword>
<dbReference type="EMBL" id="AOJK01000011">
    <property type="protein sequence ID" value="ELZ47794.1"/>
    <property type="molecule type" value="Genomic_DNA"/>
</dbReference>
<evidence type="ECO:0000313" key="1">
    <source>
        <dbReference type="EMBL" id="ELZ47794.1"/>
    </source>
</evidence>
<evidence type="ECO:0000313" key="2">
    <source>
        <dbReference type="Proteomes" id="UP000011586"/>
    </source>
</evidence>
<sequence length="377" mass="40284">MPITNGTVADFEDFSRTRAVGIAMATVQDTGSTVERPDRPEYRLGETIEFEANANFQDENIQQVALLYEESDLGNQEIDLVANNVSELSVDDISTETTFTAVEGPRRIDDNVSILGRELSERDDGPGTVMTPGDVLDFVSGEVGGDLNNTPTGDDVLNISMVAKSDTGPETTFELETQGNFSEGNYSIIHIAQGNETGQLSTTKVDGISLQEEIDPYVTSDIDEAASDTTVQPGGEFTVEADVKNFGYSSTSESFELSADGNLIINTSAEKPKIKNIDFGARESQSINFSVNTKNAAISTGRFSSEPFELGEDYNISAVPTQNPGEADSITLTVTDEEPANFSVDIDESASDTEVGQNGDLTVVSNVTNVGNLSGTK</sequence>
<accession>M0EN08</accession>
<comment type="caution">
    <text evidence="1">The sequence shown here is derived from an EMBL/GenBank/DDBJ whole genome shotgun (WGS) entry which is preliminary data.</text>
</comment>
<proteinExistence type="predicted"/>
<organism evidence="1 2">
    <name type="scientific">Halorubrum californiense DSM 19288</name>
    <dbReference type="NCBI Taxonomy" id="1227465"/>
    <lineage>
        <taxon>Archaea</taxon>
        <taxon>Methanobacteriati</taxon>
        <taxon>Methanobacteriota</taxon>
        <taxon>Stenosarchaea group</taxon>
        <taxon>Halobacteria</taxon>
        <taxon>Halobacteriales</taxon>
        <taxon>Haloferacaceae</taxon>
        <taxon>Halorubrum</taxon>
    </lineage>
</organism>
<dbReference type="AlphaFoldDB" id="M0EN08"/>
<protein>
    <submittedName>
        <fullName evidence="1">PKD domain containing protein</fullName>
    </submittedName>
</protein>
<gene>
    <name evidence="1" type="ORF">C463_02231</name>
</gene>
<dbReference type="PATRIC" id="fig|1227465.4.peg.437"/>
<reference evidence="1 2" key="1">
    <citation type="journal article" date="2014" name="PLoS Genet.">
        <title>Phylogenetically driven sequencing of extremely halophilic archaea reveals strategies for static and dynamic osmo-response.</title>
        <authorList>
            <person name="Becker E.A."/>
            <person name="Seitzer P.M."/>
            <person name="Tritt A."/>
            <person name="Larsen D."/>
            <person name="Krusor M."/>
            <person name="Yao A.I."/>
            <person name="Wu D."/>
            <person name="Madern D."/>
            <person name="Eisen J.A."/>
            <person name="Darling A.E."/>
            <person name="Facciotti M.T."/>
        </authorList>
    </citation>
    <scope>NUCLEOTIDE SEQUENCE [LARGE SCALE GENOMIC DNA]</scope>
    <source>
        <strain evidence="1 2">DSM 19288</strain>
    </source>
</reference>
<name>M0EN08_9EURY</name>
<dbReference type="Proteomes" id="UP000011586">
    <property type="component" value="Unassembled WGS sequence"/>
</dbReference>